<dbReference type="RefSeq" id="WP_167233118.1">
    <property type="nucleotide sequence ID" value="NZ_VUYU01000077.1"/>
</dbReference>
<evidence type="ECO:0008006" key="3">
    <source>
        <dbReference type="Google" id="ProtNLM"/>
    </source>
</evidence>
<sequence>MKRPYLFAVLLVLPQVVLATTISGKLIGGGGSDNNGVIIRTADGKEVSAYCVTDVCNQFLEEDNDGYGGHSLKKKFKGTKVILEYKIERNRDRIAGPHRDDRVEIVKQLTIVK</sequence>
<reference evidence="1 2" key="1">
    <citation type="submission" date="2019-09" db="EMBL/GenBank/DDBJ databases">
        <title>Taxonomy of Antarctic Massilia spp.: description of Massilia rubra sp. nov., Massilia aquatica sp. nov., Massilia mucilaginosa sp. nov., Massilia frigida sp. nov. isolated from streams, lakes and regoliths.</title>
        <authorList>
            <person name="Holochova P."/>
            <person name="Sedlacek I."/>
            <person name="Kralova S."/>
            <person name="Maslanova I."/>
            <person name="Busse H.-J."/>
            <person name="Stankova E."/>
            <person name="Vrbovska V."/>
            <person name="Kovarovic V."/>
            <person name="Bartak M."/>
            <person name="Svec P."/>
            <person name="Pantucek R."/>
        </authorList>
    </citation>
    <scope>NUCLEOTIDE SEQUENCE [LARGE SCALE GENOMIC DNA]</scope>
    <source>
        <strain evidence="1 2">CCM 8692</strain>
    </source>
</reference>
<name>A0ABX0M1Y0_9BURK</name>
<gene>
    <name evidence="1" type="ORF">F0185_33890</name>
</gene>
<comment type="caution">
    <text evidence="1">The sequence shown here is derived from an EMBL/GenBank/DDBJ whole genome shotgun (WGS) entry which is preliminary data.</text>
</comment>
<protein>
    <recommendedName>
        <fullName evidence="3">DUF2147 domain-containing protein</fullName>
    </recommendedName>
</protein>
<organism evidence="1 2">
    <name type="scientific">Massilia rubra</name>
    <dbReference type="NCBI Taxonomy" id="2607910"/>
    <lineage>
        <taxon>Bacteria</taxon>
        <taxon>Pseudomonadati</taxon>
        <taxon>Pseudomonadota</taxon>
        <taxon>Betaproteobacteria</taxon>
        <taxon>Burkholderiales</taxon>
        <taxon>Oxalobacteraceae</taxon>
        <taxon>Telluria group</taxon>
        <taxon>Massilia</taxon>
    </lineage>
</organism>
<evidence type="ECO:0000313" key="1">
    <source>
        <dbReference type="EMBL" id="NHZ38535.1"/>
    </source>
</evidence>
<dbReference type="EMBL" id="VUYU01000077">
    <property type="protein sequence ID" value="NHZ38535.1"/>
    <property type="molecule type" value="Genomic_DNA"/>
</dbReference>
<keyword evidence="2" id="KW-1185">Reference proteome</keyword>
<proteinExistence type="predicted"/>
<dbReference type="Proteomes" id="UP000785613">
    <property type="component" value="Unassembled WGS sequence"/>
</dbReference>
<accession>A0ABX0M1Y0</accession>
<evidence type="ECO:0000313" key="2">
    <source>
        <dbReference type="Proteomes" id="UP000785613"/>
    </source>
</evidence>